<dbReference type="EMBL" id="ML978069">
    <property type="protein sequence ID" value="KAF2015364.1"/>
    <property type="molecule type" value="Genomic_DNA"/>
</dbReference>
<dbReference type="GeneID" id="54285176"/>
<evidence type="ECO:0000256" key="11">
    <source>
        <dbReference type="RuleBase" id="RU367015"/>
    </source>
</evidence>
<reference evidence="13" key="1">
    <citation type="journal article" date="2020" name="Stud. Mycol.">
        <title>101 Dothideomycetes genomes: a test case for predicting lifestyles and emergence of pathogens.</title>
        <authorList>
            <person name="Haridas S."/>
            <person name="Albert R."/>
            <person name="Binder M."/>
            <person name="Bloem J."/>
            <person name="Labutti K."/>
            <person name="Salamov A."/>
            <person name="Andreopoulos B."/>
            <person name="Baker S."/>
            <person name="Barry K."/>
            <person name="Bills G."/>
            <person name="Bluhm B."/>
            <person name="Cannon C."/>
            <person name="Castanera R."/>
            <person name="Culley D."/>
            <person name="Daum C."/>
            <person name="Ezra D."/>
            <person name="Gonzalez J."/>
            <person name="Henrissat B."/>
            <person name="Kuo A."/>
            <person name="Liang C."/>
            <person name="Lipzen A."/>
            <person name="Lutzoni F."/>
            <person name="Magnuson J."/>
            <person name="Mondo S."/>
            <person name="Nolan M."/>
            <person name="Ohm R."/>
            <person name="Pangilinan J."/>
            <person name="Park H.-J."/>
            <person name="Ramirez L."/>
            <person name="Alfaro M."/>
            <person name="Sun H."/>
            <person name="Tritt A."/>
            <person name="Yoshinaga Y."/>
            <person name="Zwiers L.-H."/>
            <person name="Turgeon B."/>
            <person name="Goodwin S."/>
            <person name="Spatafora J."/>
            <person name="Crous P."/>
            <person name="Grigoriev I."/>
        </authorList>
    </citation>
    <scope>NUCLEOTIDE SEQUENCE</scope>
    <source>
        <strain evidence="13">CBS 175.79</strain>
    </source>
</reference>
<dbReference type="SUPFAM" id="SSF53850">
    <property type="entry name" value="Periplasmic binding protein-like II"/>
    <property type="match status" value="1"/>
</dbReference>
<keyword evidence="5" id="KW-0808">Transferase</keyword>
<keyword evidence="6" id="KW-0479">Metal-binding</keyword>
<dbReference type="GO" id="GO:0046872">
    <property type="term" value="F:metal ion binding"/>
    <property type="evidence" value="ECO:0007669"/>
    <property type="project" value="UniProtKB-KW"/>
</dbReference>
<dbReference type="GO" id="GO:0016740">
    <property type="term" value="F:transferase activity"/>
    <property type="evidence" value="ECO:0007669"/>
    <property type="project" value="UniProtKB-KW"/>
</dbReference>
<dbReference type="InterPro" id="IPR027939">
    <property type="entry name" value="NMT1/THI5"/>
</dbReference>
<dbReference type="OrthoDB" id="3468995at2759"/>
<evidence type="ECO:0000256" key="2">
    <source>
        <dbReference type="ARBA" id="ARBA00004948"/>
    </source>
</evidence>
<evidence type="ECO:0000256" key="1">
    <source>
        <dbReference type="ARBA" id="ARBA00003469"/>
    </source>
</evidence>
<gene>
    <name evidence="13" type="ORF">BU24DRAFT_421652</name>
</gene>
<dbReference type="AlphaFoldDB" id="A0A6A5XSZ3"/>
<comment type="subunit">
    <text evidence="4 11">Homodimer.</text>
</comment>
<keyword evidence="9 11" id="KW-0408">Iron</keyword>
<evidence type="ECO:0000313" key="13">
    <source>
        <dbReference type="EMBL" id="KAF2015364.1"/>
    </source>
</evidence>
<keyword evidence="14" id="KW-1185">Reference proteome</keyword>
<evidence type="ECO:0000313" key="14">
    <source>
        <dbReference type="Proteomes" id="UP000799778"/>
    </source>
</evidence>
<dbReference type="RefSeq" id="XP_033383703.1">
    <property type="nucleotide sequence ID" value="XM_033527779.1"/>
</dbReference>
<dbReference type="Pfam" id="PF09084">
    <property type="entry name" value="NMT1"/>
    <property type="match status" value="1"/>
</dbReference>
<evidence type="ECO:0000256" key="9">
    <source>
        <dbReference type="ARBA" id="ARBA00023004"/>
    </source>
</evidence>
<sequence length="342" mass="37516">MSQDRTMERFHVSATGHSLNYLPEYIAQRHGLFQEQGLNVTVTVPSPWDLVLDELANGTASAALGGIWVPSMYRNRSTSYTAFAQVANRCPLALIKRGSSSGFKPSDIVGKTVLMKSGNGASVGLFFKMLLREQGIDPHSVHYVQDLDGLMLGKLFKGGMGDYFVVDNVTARLMAAADPDLSIAMEMTTDGGEIPWSVYYRETASTTPQVIDAQRRFCIALGKAIDLIMQHDAEFFRSDLAEIFPKLPTDVAVDLANLYRRTGMWTSPVISRKGFERWQKGLYDGRLIDGPFDYEAIVNNGPASDAQGIRDASVFQESAEQVITKDTVIGVTEVAAVDVLQG</sequence>
<comment type="function">
    <text evidence="1 11">Responsible for the formation of the pyrimidine heterocycle in the thiamine biosynthesis pathway. Catalyzes the formation of hydroxymethylpyrimidine phosphate (HMP-P) from histidine and pyridoxal phosphate (PLP). The protein uses PLP and the active site histidine to form HMP-P, generating an inactive enzyme. The enzyme can only undergo a single turnover, which suggests it is a suicide enzyme.</text>
</comment>
<dbReference type="Proteomes" id="UP000799778">
    <property type="component" value="Unassembled WGS sequence"/>
</dbReference>
<dbReference type="GO" id="GO:0009229">
    <property type="term" value="P:thiamine diphosphate biosynthetic process"/>
    <property type="evidence" value="ECO:0007669"/>
    <property type="project" value="UniProtKB-UniRule"/>
</dbReference>
<protein>
    <recommendedName>
        <fullName evidence="11">4-amino-5-hydroxymethyl-2-methylpyrimidine phosphate synthase</fullName>
        <shortName evidence="11">HMP-P synthase</shortName>
        <shortName evidence="11">Hydroxymethylpyrimidine phosphate synthase</shortName>
    </recommendedName>
</protein>
<evidence type="ECO:0000256" key="8">
    <source>
        <dbReference type="ARBA" id="ARBA00022977"/>
    </source>
</evidence>
<dbReference type="PANTHER" id="PTHR31528">
    <property type="entry name" value="4-AMINO-5-HYDROXYMETHYL-2-METHYLPYRIMIDINE PHOSPHATE SYNTHASE THI11-RELATED"/>
    <property type="match status" value="1"/>
</dbReference>
<dbReference type="UniPathway" id="UPA00060"/>
<comment type="pathway">
    <text evidence="2 11">Cofactor biosynthesis; thiamine diphosphate biosynthesis.</text>
</comment>
<evidence type="ECO:0000256" key="7">
    <source>
        <dbReference type="ARBA" id="ARBA00022898"/>
    </source>
</evidence>
<dbReference type="GO" id="GO:0009228">
    <property type="term" value="P:thiamine biosynthetic process"/>
    <property type="evidence" value="ECO:0007669"/>
    <property type="project" value="UniProtKB-UniRule"/>
</dbReference>
<evidence type="ECO:0000256" key="3">
    <source>
        <dbReference type="ARBA" id="ARBA00009406"/>
    </source>
</evidence>
<feature type="domain" description="SsuA/THI5-like" evidence="12">
    <location>
        <begin position="20"/>
        <end position="145"/>
    </location>
</feature>
<keyword evidence="7 11" id="KW-0663">Pyridoxal phosphate</keyword>
<proteinExistence type="inferred from homology"/>
<evidence type="ECO:0000256" key="4">
    <source>
        <dbReference type="ARBA" id="ARBA00011738"/>
    </source>
</evidence>
<dbReference type="InterPro" id="IPR015168">
    <property type="entry name" value="SsuA/THI5"/>
</dbReference>
<evidence type="ECO:0000256" key="10">
    <source>
        <dbReference type="ARBA" id="ARBA00048179"/>
    </source>
</evidence>
<comment type="cofactor">
    <cofactor evidence="11">
        <name>Fe cation</name>
        <dbReference type="ChEBI" id="CHEBI:24875"/>
    </cofactor>
</comment>
<dbReference type="Gene3D" id="3.40.190.10">
    <property type="entry name" value="Periplasmic binding protein-like II"/>
    <property type="match status" value="2"/>
</dbReference>
<evidence type="ECO:0000259" key="12">
    <source>
        <dbReference type="Pfam" id="PF09084"/>
    </source>
</evidence>
<evidence type="ECO:0000256" key="5">
    <source>
        <dbReference type="ARBA" id="ARBA00022679"/>
    </source>
</evidence>
<comment type="catalytic activity">
    <reaction evidence="10">
        <text>N(6)-(pyridoxal phosphate)-L-lysyl-[4-amino-5-hydroxymethyl-2-methylpyrimidine phosphate synthase] + L-histidyl-[4-amino-5-hydroxymethyl-2-methylpyrimidine phosphate synthase] + 2 Fe(3+) + 4 H2O = L-lysyl-[4-amino-5-hydroxymethyl-2-methylpyrimidine phosphate synthase] + (2S)-2-amino-5-hydroxy-4-oxopentanoyl-[4-amino-5-hydroxymethyl-2-methylpyrimidine phosphate synthase] + 4-amino-2-methyl-5-(phosphooxymethyl)pyrimidine + 3-oxopropanoate + 2 Fe(2+) + 2 H(+)</text>
        <dbReference type="Rhea" id="RHEA:65756"/>
        <dbReference type="Rhea" id="RHEA-COMP:16892"/>
        <dbReference type="Rhea" id="RHEA-COMP:16893"/>
        <dbReference type="Rhea" id="RHEA-COMP:16894"/>
        <dbReference type="Rhea" id="RHEA-COMP:16895"/>
        <dbReference type="ChEBI" id="CHEBI:15377"/>
        <dbReference type="ChEBI" id="CHEBI:15378"/>
        <dbReference type="ChEBI" id="CHEBI:29033"/>
        <dbReference type="ChEBI" id="CHEBI:29034"/>
        <dbReference type="ChEBI" id="CHEBI:29969"/>
        <dbReference type="ChEBI" id="CHEBI:29979"/>
        <dbReference type="ChEBI" id="CHEBI:33190"/>
        <dbReference type="ChEBI" id="CHEBI:58354"/>
        <dbReference type="ChEBI" id="CHEBI:143915"/>
        <dbReference type="ChEBI" id="CHEBI:157692"/>
    </reaction>
    <physiologicalReaction direction="left-to-right" evidence="10">
        <dbReference type="Rhea" id="RHEA:65757"/>
    </physiologicalReaction>
</comment>
<dbReference type="PANTHER" id="PTHR31528:SF1">
    <property type="entry name" value="4-AMINO-5-HYDROXYMETHYL-2-METHYLPYRIMIDINE PHOSPHATE SYNTHASE THI11-RELATED"/>
    <property type="match status" value="1"/>
</dbReference>
<organism evidence="13 14">
    <name type="scientific">Aaosphaeria arxii CBS 175.79</name>
    <dbReference type="NCBI Taxonomy" id="1450172"/>
    <lineage>
        <taxon>Eukaryota</taxon>
        <taxon>Fungi</taxon>
        <taxon>Dikarya</taxon>
        <taxon>Ascomycota</taxon>
        <taxon>Pezizomycotina</taxon>
        <taxon>Dothideomycetes</taxon>
        <taxon>Pleosporomycetidae</taxon>
        <taxon>Pleosporales</taxon>
        <taxon>Pleosporales incertae sedis</taxon>
        <taxon>Aaosphaeria</taxon>
    </lineage>
</organism>
<name>A0A6A5XSZ3_9PLEO</name>
<accession>A0A6A5XSZ3</accession>
<comment type="similarity">
    <text evidence="3 11">Belongs to the NMT1/THI5 family.</text>
</comment>
<keyword evidence="8 11" id="KW-0784">Thiamine biosynthesis</keyword>
<evidence type="ECO:0000256" key="6">
    <source>
        <dbReference type="ARBA" id="ARBA00022723"/>
    </source>
</evidence>